<gene>
    <name evidence="3" type="ORF">HMN09_00558900</name>
</gene>
<keyword evidence="4" id="KW-1185">Reference proteome</keyword>
<keyword evidence="2" id="KW-0812">Transmembrane</keyword>
<proteinExistence type="predicted"/>
<dbReference type="EMBL" id="JACAZE010000006">
    <property type="protein sequence ID" value="KAF7314004.1"/>
    <property type="molecule type" value="Genomic_DNA"/>
</dbReference>
<dbReference type="Proteomes" id="UP000613580">
    <property type="component" value="Unassembled WGS sequence"/>
</dbReference>
<protein>
    <submittedName>
        <fullName evidence="3">Uncharacterized protein</fullName>
    </submittedName>
</protein>
<feature type="transmembrane region" description="Helical" evidence="2">
    <location>
        <begin position="198"/>
        <end position="216"/>
    </location>
</feature>
<comment type="caution">
    <text evidence="3">The sequence shown here is derived from an EMBL/GenBank/DDBJ whole genome shotgun (WGS) entry which is preliminary data.</text>
</comment>
<feature type="transmembrane region" description="Helical" evidence="2">
    <location>
        <begin position="20"/>
        <end position="47"/>
    </location>
</feature>
<evidence type="ECO:0000256" key="1">
    <source>
        <dbReference type="SAM" id="MobiDB-lite"/>
    </source>
</evidence>
<keyword evidence="2" id="KW-1133">Transmembrane helix</keyword>
<name>A0A8H6WIY3_MYCCL</name>
<reference evidence="3" key="1">
    <citation type="submission" date="2020-05" db="EMBL/GenBank/DDBJ databases">
        <title>Mycena genomes resolve the evolution of fungal bioluminescence.</title>
        <authorList>
            <person name="Tsai I.J."/>
        </authorList>
    </citation>
    <scope>NUCLEOTIDE SEQUENCE</scope>
    <source>
        <strain evidence="3">110903Hualien_Pintung</strain>
    </source>
</reference>
<evidence type="ECO:0000313" key="3">
    <source>
        <dbReference type="EMBL" id="KAF7314004.1"/>
    </source>
</evidence>
<evidence type="ECO:0000256" key="2">
    <source>
        <dbReference type="SAM" id="Phobius"/>
    </source>
</evidence>
<keyword evidence="2" id="KW-0472">Membrane</keyword>
<feature type="transmembrane region" description="Helical" evidence="2">
    <location>
        <begin position="59"/>
        <end position="79"/>
    </location>
</feature>
<feature type="transmembrane region" description="Helical" evidence="2">
    <location>
        <begin position="168"/>
        <end position="186"/>
    </location>
</feature>
<accession>A0A8H6WIY3</accession>
<sequence>MAPPSFDSDAPLSTPVTIRMAIFSLVAQTFLFGTNSGLFVAAVGTLVKRSKAPLPRTTLMLLLSSIFALSALSWVFGAIDVGHRISSNKTVDEIARIAPLVSSIVEINYPLADGFLIWRAWTYLKSAGLQRRRPLLWISGFACGGAATLTIATIVSRIAFFPTSRLSDILEATSLGLSVVSALFALSASGPNASLSDAGGGVAVLYTLSVISLFVVRFTPLSSTVILTVYTPINYQISNAYPATAILLLGRQTEELPLPPIPSPAISVRKSAPTPTIKVDPAPKTQPTRPVIAIDISGPLRLTRTLSSPRGAPNQSRFSDTSF</sequence>
<organism evidence="3 4">
    <name type="scientific">Mycena chlorophos</name>
    <name type="common">Agaric fungus</name>
    <name type="synonym">Agaricus chlorophos</name>
    <dbReference type="NCBI Taxonomy" id="658473"/>
    <lineage>
        <taxon>Eukaryota</taxon>
        <taxon>Fungi</taxon>
        <taxon>Dikarya</taxon>
        <taxon>Basidiomycota</taxon>
        <taxon>Agaricomycotina</taxon>
        <taxon>Agaricomycetes</taxon>
        <taxon>Agaricomycetidae</taxon>
        <taxon>Agaricales</taxon>
        <taxon>Marasmiineae</taxon>
        <taxon>Mycenaceae</taxon>
        <taxon>Mycena</taxon>
    </lineage>
</organism>
<feature type="transmembrane region" description="Helical" evidence="2">
    <location>
        <begin position="135"/>
        <end position="156"/>
    </location>
</feature>
<feature type="region of interest" description="Disordered" evidence="1">
    <location>
        <begin position="304"/>
        <end position="323"/>
    </location>
</feature>
<evidence type="ECO:0000313" key="4">
    <source>
        <dbReference type="Proteomes" id="UP000613580"/>
    </source>
</evidence>
<dbReference type="AlphaFoldDB" id="A0A8H6WIY3"/>